<dbReference type="RefSeq" id="WP_121125742.1">
    <property type="nucleotide sequence ID" value="NZ_RBWS01000014.1"/>
</dbReference>
<proteinExistence type="predicted"/>
<evidence type="ECO:0000313" key="2">
    <source>
        <dbReference type="Proteomes" id="UP000282423"/>
    </source>
</evidence>
<sequence length="203" mass="23526">MKTTAEKLSIAIYTQAEWRYWLETNHRKEQSVWVICHTKKSGLPAVSWSELVDEALCFGWIDSTRKTIDTHTFKQLFSRRKPNSTWSKINKEKVQQLIDSKLMSAAGLECIQIAKENGSWTILDTVEALTIPSDLEAAFVQYEGSKAYFLSLSKSIRKMMLHWIVLARRPETRQKRIEEIVAHAAKNERPKQFQPINSTSRQL</sequence>
<evidence type="ECO:0000313" key="1">
    <source>
        <dbReference type="EMBL" id="RKO70184.1"/>
    </source>
</evidence>
<dbReference type="Pfam" id="PF13376">
    <property type="entry name" value="OmdA"/>
    <property type="match status" value="1"/>
</dbReference>
<dbReference type="EMBL" id="RBWS01000014">
    <property type="protein sequence ID" value="RKO70184.1"/>
    <property type="molecule type" value="Genomic_DNA"/>
</dbReference>
<keyword evidence="2" id="KW-1185">Reference proteome</keyword>
<reference evidence="1 2" key="1">
    <citation type="submission" date="2018-10" db="EMBL/GenBank/DDBJ databases">
        <title>Sphingobacterium sp. M05W1-28.</title>
        <authorList>
            <person name="Cai H."/>
        </authorList>
    </citation>
    <scope>NUCLEOTIDE SEQUENCE [LARGE SCALE GENOMIC DNA]</scope>
    <source>
        <strain evidence="1 2">M05W1-28</strain>
    </source>
</reference>
<organism evidence="1 2">
    <name type="scientific">Sphingobacterium puteale</name>
    <dbReference type="NCBI Taxonomy" id="2420510"/>
    <lineage>
        <taxon>Bacteria</taxon>
        <taxon>Pseudomonadati</taxon>
        <taxon>Bacteroidota</taxon>
        <taxon>Sphingobacteriia</taxon>
        <taxon>Sphingobacteriales</taxon>
        <taxon>Sphingobacteriaceae</taxon>
        <taxon>Sphingobacterium</taxon>
    </lineage>
</organism>
<accession>A0A420VV27</accession>
<gene>
    <name evidence="1" type="ORF">D7322_18600</name>
</gene>
<dbReference type="Proteomes" id="UP000282423">
    <property type="component" value="Unassembled WGS sequence"/>
</dbReference>
<dbReference type="OrthoDB" id="9796999at2"/>
<evidence type="ECO:0008006" key="3">
    <source>
        <dbReference type="Google" id="ProtNLM"/>
    </source>
</evidence>
<comment type="caution">
    <text evidence="1">The sequence shown here is derived from an EMBL/GenBank/DDBJ whole genome shotgun (WGS) entry which is preliminary data.</text>
</comment>
<name>A0A420VV27_9SPHI</name>
<protein>
    <recommendedName>
        <fullName evidence="3">Bacteriocin-protection protein</fullName>
    </recommendedName>
</protein>
<dbReference type="AlphaFoldDB" id="A0A420VV27"/>